<dbReference type="InterPro" id="IPR054221">
    <property type="entry name" value="DUF6941"/>
</dbReference>
<evidence type="ECO:0000313" key="2">
    <source>
        <dbReference type="Proteomes" id="UP000194139"/>
    </source>
</evidence>
<proteinExistence type="predicted"/>
<keyword evidence="2" id="KW-1185">Reference proteome</keyword>
<protein>
    <submittedName>
        <fullName evidence="1">Uncharacterized protein</fullName>
    </submittedName>
</protein>
<evidence type="ECO:0000313" key="1">
    <source>
        <dbReference type="EMBL" id="ARP86276.1"/>
    </source>
</evidence>
<organism evidence="1 2">
    <name type="scientific">Bordetella genomosp. 9</name>
    <dbReference type="NCBI Taxonomy" id="1416803"/>
    <lineage>
        <taxon>Bacteria</taxon>
        <taxon>Pseudomonadati</taxon>
        <taxon>Pseudomonadota</taxon>
        <taxon>Betaproteobacteria</taxon>
        <taxon>Burkholderiales</taxon>
        <taxon>Alcaligenaceae</taxon>
        <taxon>Bordetella</taxon>
    </lineage>
</organism>
<accession>A0A1W6YYZ4</accession>
<name>A0A1W6YYZ4_9BORD</name>
<dbReference type="Pfam" id="PF22091">
    <property type="entry name" value="DUF6941"/>
    <property type="match status" value="1"/>
</dbReference>
<dbReference type="AlphaFoldDB" id="A0A1W6YYZ4"/>
<reference evidence="1 2" key="1">
    <citation type="submission" date="2017-05" db="EMBL/GenBank/DDBJ databases">
        <title>Complete and WGS of Bordetella genogroups.</title>
        <authorList>
            <person name="Spilker T."/>
            <person name="LiPuma J."/>
        </authorList>
    </citation>
    <scope>NUCLEOTIDE SEQUENCE [LARGE SCALE GENOMIC DNA]</scope>
    <source>
        <strain evidence="1 2">AU17164</strain>
    </source>
</reference>
<sequence>MGPVVFCLFCDSVRREIGGTMSLVGVYQDQVIAEGFPLRLPRLTAFVSIHDSDGKFADGVQFEIFRTDNEDVIADVYSAPIDPESIDSPLNGRDTPPRGVAVLEMQNLEFQEPMTLRMRLKFSDGTHCLSPTVLRIRQRPSERANTAE</sequence>
<dbReference type="EMBL" id="CP021109">
    <property type="protein sequence ID" value="ARP86276.1"/>
    <property type="molecule type" value="Genomic_DNA"/>
</dbReference>
<dbReference type="Proteomes" id="UP000194139">
    <property type="component" value="Chromosome"/>
</dbReference>
<gene>
    <name evidence="1" type="ORF">CAL13_08740</name>
</gene>